<organism evidence="1 2">
    <name type="scientific">Panagrolaimus sp. PS1159</name>
    <dbReference type="NCBI Taxonomy" id="55785"/>
    <lineage>
        <taxon>Eukaryota</taxon>
        <taxon>Metazoa</taxon>
        <taxon>Ecdysozoa</taxon>
        <taxon>Nematoda</taxon>
        <taxon>Chromadorea</taxon>
        <taxon>Rhabditida</taxon>
        <taxon>Tylenchina</taxon>
        <taxon>Panagrolaimomorpha</taxon>
        <taxon>Panagrolaimoidea</taxon>
        <taxon>Panagrolaimidae</taxon>
        <taxon>Panagrolaimus</taxon>
    </lineage>
</organism>
<sequence>MVNQFKKKIRQSYANRNELKVVLAQALVILALAYTRNSSKAITYLEEGVALMNNPLKYSMRIAYIFVIIGRCYLSSGNRQKFNIMIKKAMTLSFCSNDKEYFNTLYPEIVAYL</sequence>
<reference evidence="2" key="1">
    <citation type="submission" date="2022-11" db="UniProtKB">
        <authorList>
            <consortium name="WormBaseParasite"/>
        </authorList>
    </citation>
    <scope>IDENTIFICATION</scope>
</reference>
<dbReference type="WBParaSite" id="PS1159_v2.g5060.t1">
    <property type="protein sequence ID" value="PS1159_v2.g5060.t1"/>
    <property type="gene ID" value="PS1159_v2.g5060"/>
</dbReference>
<accession>A0AC35GHW0</accession>
<protein>
    <submittedName>
        <fullName evidence="2">Transcriptional regulator</fullName>
    </submittedName>
</protein>
<evidence type="ECO:0000313" key="1">
    <source>
        <dbReference type="Proteomes" id="UP000887580"/>
    </source>
</evidence>
<dbReference type="Proteomes" id="UP000887580">
    <property type="component" value="Unplaced"/>
</dbReference>
<evidence type="ECO:0000313" key="2">
    <source>
        <dbReference type="WBParaSite" id="PS1159_v2.g5060.t1"/>
    </source>
</evidence>
<proteinExistence type="predicted"/>
<name>A0AC35GHW0_9BILA</name>